<keyword evidence="3" id="KW-0731">Sigma factor</keyword>
<dbReference type="AlphaFoldDB" id="A0A401YF33"/>
<proteinExistence type="inferred from homology"/>
<dbReference type="Gene3D" id="1.10.10.10">
    <property type="entry name" value="Winged helix-like DNA-binding domain superfamily/Winged helix DNA-binding domain"/>
    <property type="match status" value="1"/>
</dbReference>
<evidence type="ECO:0000313" key="6">
    <source>
        <dbReference type="EMBL" id="GCD93226.1"/>
    </source>
</evidence>
<name>A0A401YF33_9ACTN</name>
<organism evidence="6 7">
    <name type="scientific">Embleya hyalina</name>
    <dbReference type="NCBI Taxonomy" id="516124"/>
    <lineage>
        <taxon>Bacteria</taxon>
        <taxon>Bacillati</taxon>
        <taxon>Actinomycetota</taxon>
        <taxon>Actinomycetes</taxon>
        <taxon>Kitasatosporales</taxon>
        <taxon>Streptomycetaceae</taxon>
        <taxon>Embleya</taxon>
    </lineage>
</organism>
<evidence type="ECO:0000256" key="2">
    <source>
        <dbReference type="ARBA" id="ARBA00023015"/>
    </source>
</evidence>
<evidence type="ECO:0000256" key="4">
    <source>
        <dbReference type="ARBA" id="ARBA00023163"/>
    </source>
</evidence>
<keyword evidence="2" id="KW-0805">Transcription regulation</keyword>
<dbReference type="InterPro" id="IPR013249">
    <property type="entry name" value="RNA_pol_sigma70_r4_t2"/>
</dbReference>
<comment type="similarity">
    <text evidence="1">Belongs to the sigma-70 factor family. ECF subfamily.</text>
</comment>
<dbReference type="OrthoDB" id="4239121at2"/>
<gene>
    <name evidence="6" type="ORF">EHYA_00869</name>
</gene>
<feature type="domain" description="RNA polymerase sigma factor 70 region 4 type 2" evidence="5">
    <location>
        <begin position="94"/>
        <end position="142"/>
    </location>
</feature>
<dbReference type="InterPro" id="IPR013324">
    <property type="entry name" value="RNA_pol_sigma_r3/r4-like"/>
</dbReference>
<dbReference type="GO" id="GO:0003677">
    <property type="term" value="F:DNA binding"/>
    <property type="evidence" value="ECO:0007669"/>
    <property type="project" value="InterPro"/>
</dbReference>
<keyword evidence="4" id="KW-0804">Transcription</keyword>
<dbReference type="EMBL" id="BIFH01000013">
    <property type="protein sequence ID" value="GCD93226.1"/>
    <property type="molecule type" value="Genomic_DNA"/>
</dbReference>
<evidence type="ECO:0000313" key="7">
    <source>
        <dbReference type="Proteomes" id="UP000286931"/>
    </source>
</evidence>
<protein>
    <recommendedName>
        <fullName evidence="5">RNA polymerase sigma factor 70 region 4 type 2 domain-containing protein</fullName>
    </recommendedName>
</protein>
<dbReference type="RefSeq" id="WP_126635478.1">
    <property type="nucleotide sequence ID" value="NZ_BIFH01000013.1"/>
</dbReference>
<reference evidence="6 7" key="1">
    <citation type="submission" date="2018-12" db="EMBL/GenBank/DDBJ databases">
        <title>Draft genome sequence of Embleya hyalina NBRC 13850T.</title>
        <authorList>
            <person name="Komaki H."/>
            <person name="Hosoyama A."/>
            <person name="Kimura A."/>
            <person name="Ichikawa N."/>
            <person name="Tamura T."/>
        </authorList>
    </citation>
    <scope>NUCLEOTIDE SEQUENCE [LARGE SCALE GENOMIC DNA]</scope>
    <source>
        <strain evidence="6 7">NBRC 13850</strain>
    </source>
</reference>
<dbReference type="SUPFAM" id="SSF88659">
    <property type="entry name" value="Sigma3 and sigma4 domains of RNA polymerase sigma factors"/>
    <property type="match status" value="1"/>
</dbReference>
<dbReference type="GO" id="GO:0016987">
    <property type="term" value="F:sigma factor activity"/>
    <property type="evidence" value="ECO:0007669"/>
    <property type="project" value="UniProtKB-KW"/>
</dbReference>
<keyword evidence="7" id="KW-1185">Reference proteome</keyword>
<comment type="caution">
    <text evidence="6">The sequence shown here is derived from an EMBL/GenBank/DDBJ whole genome shotgun (WGS) entry which is preliminary data.</text>
</comment>
<accession>A0A401YF33</accession>
<dbReference type="Proteomes" id="UP000286931">
    <property type="component" value="Unassembled WGS sequence"/>
</dbReference>
<evidence type="ECO:0000256" key="3">
    <source>
        <dbReference type="ARBA" id="ARBA00023082"/>
    </source>
</evidence>
<dbReference type="InterPro" id="IPR036388">
    <property type="entry name" value="WH-like_DNA-bd_sf"/>
</dbReference>
<evidence type="ECO:0000256" key="1">
    <source>
        <dbReference type="ARBA" id="ARBA00010641"/>
    </source>
</evidence>
<sequence length="157" mass="17196">MTTPPPPPDAAAAPARPATSAFAAFRRRHHDPYRRYARTRVEDRRADTAVDDAFAELAARWDEILRSANPAGHAWCVLHAAVDAADTPDTVRDALHRALPPDQADAVVLHYRLGMTLTTTANLMGLDVSAVAMRLVMAERALPAATIRDLERTHHHA</sequence>
<dbReference type="GO" id="GO:0006352">
    <property type="term" value="P:DNA-templated transcription initiation"/>
    <property type="evidence" value="ECO:0007669"/>
    <property type="project" value="InterPro"/>
</dbReference>
<evidence type="ECO:0000259" key="5">
    <source>
        <dbReference type="Pfam" id="PF08281"/>
    </source>
</evidence>
<dbReference type="Pfam" id="PF08281">
    <property type="entry name" value="Sigma70_r4_2"/>
    <property type="match status" value="1"/>
</dbReference>